<evidence type="ECO:0000313" key="8">
    <source>
        <dbReference type="EMBL" id="HHZ03581.1"/>
    </source>
</evidence>
<evidence type="ECO:0000256" key="5">
    <source>
        <dbReference type="ARBA" id="ARBA00022801"/>
    </source>
</evidence>
<sequence>MSKLTVLSGEELIKALLKAGFTIVRQKGSHVSLQNGIYKTVVPLHEELAKGTLLSILKQCGLSKEDLIKLL</sequence>
<dbReference type="GO" id="GO:0016787">
    <property type="term" value="F:hydrolase activity"/>
    <property type="evidence" value="ECO:0007669"/>
    <property type="project" value="UniProtKB-KW"/>
</dbReference>
<name>A0A7V6ZD58_9BACT</name>
<keyword evidence="7" id="KW-0346">Stress response</keyword>
<evidence type="ECO:0000256" key="6">
    <source>
        <dbReference type="ARBA" id="ARBA00022884"/>
    </source>
</evidence>
<dbReference type="InterPro" id="IPR012933">
    <property type="entry name" value="HicA_mRNA_interferase"/>
</dbReference>
<protein>
    <submittedName>
        <fullName evidence="8">Type II toxin-antitoxin system HicA family toxin</fullName>
    </submittedName>
</protein>
<dbReference type="Gene3D" id="3.30.920.30">
    <property type="entry name" value="Hypothetical protein"/>
    <property type="match status" value="1"/>
</dbReference>
<evidence type="ECO:0000256" key="3">
    <source>
        <dbReference type="ARBA" id="ARBA00022722"/>
    </source>
</evidence>
<keyword evidence="5" id="KW-0378">Hydrolase</keyword>
<keyword evidence="4" id="KW-0255">Endonuclease</keyword>
<dbReference type="EMBL" id="DURU01000009">
    <property type="protein sequence ID" value="HHZ03581.1"/>
    <property type="molecule type" value="Genomic_DNA"/>
</dbReference>
<keyword evidence="3" id="KW-0540">Nuclease</keyword>
<evidence type="ECO:0000256" key="1">
    <source>
        <dbReference type="ARBA" id="ARBA00006620"/>
    </source>
</evidence>
<dbReference type="GO" id="GO:0004519">
    <property type="term" value="F:endonuclease activity"/>
    <property type="evidence" value="ECO:0007669"/>
    <property type="project" value="UniProtKB-KW"/>
</dbReference>
<comment type="caution">
    <text evidence="8">The sequence shown here is derived from an EMBL/GenBank/DDBJ whole genome shotgun (WGS) entry which is preliminary data.</text>
</comment>
<dbReference type="SUPFAM" id="SSF54786">
    <property type="entry name" value="YcfA/nrd intein domain"/>
    <property type="match status" value="1"/>
</dbReference>
<evidence type="ECO:0000256" key="7">
    <source>
        <dbReference type="ARBA" id="ARBA00023016"/>
    </source>
</evidence>
<dbReference type="InterPro" id="IPR038570">
    <property type="entry name" value="HicA_sf"/>
</dbReference>
<dbReference type="RefSeq" id="WP_273001916.1">
    <property type="nucleotide sequence ID" value="NZ_DURU01000009.1"/>
</dbReference>
<keyword evidence="6" id="KW-0694">RNA-binding</keyword>
<keyword evidence="2" id="KW-1277">Toxin-antitoxin system</keyword>
<evidence type="ECO:0000256" key="4">
    <source>
        <dbReference type="ARBA" id="ARBA00022759"/>
    </source>
</evidence>
<gene>
    <name evidence="8" type="ORF">GX397_00555</name>
</gene>
<evidence type="ECO:0000256" key="2">
    <source>
        <dbReference type="ARBA" id="ARBA00022649"/>
    </source>
</evidence>
<proteinExistence type="inferred from homology"/>
<dbReference type="Pfam" id="PF07927">
    <property type="entry name" value="HicA_toxin"/>
    <property type="match status" value="1"/>
</dbReference>
<accession>A0A7V6ZD58</accession>
<comment type="similarity">
    <text evidence="1">Belongs to the HicA mRNA interferase family.</text>
</comment>
<dbReference type="AlphaFoldDB" id="A0A7V6ZD58"/>
<reference evidence="8 9" key="1">
    <citation type="journal article" date="2020" name="Biotechnol. Biofuels">
        <title>New insights from the biogas microbiome by comprehensive genome-resolved metagenomics of nearly 1600 species originating from multiple anaerobic digesters.</title>
        <authorList>
            <person name="Campanaro S."/>
            <person name="Treu L."/>
            <person name="Rodriguez-R L.M."/>
            <person name="Kovalovszki A."/>
            <person name="Ziels R.M."/>
            <person name="Maus I."/>
            <person name="Zhu X."/>
            <person name="Kougias P.G."/>
            <person name="Basile A."/>
            <person name="Luo G."/>
            <person name="Schluter A."/>
            <person name="Konstantinidis K.T."/>
            <person name="Angelidaki I."/>
        </authorList>
    </citation>
    <scope>NUCLEOTIDE SEQUENCE [LARGE SCALE GENOMIC DNA]</scope>
    <source>
        <strain evidence="8">AS25fmACSIPFO_94</strain>
    </source>
</reference>
<dbReference type="GO" id="GO:0003729">
    <property type="term" value="F:mRNA binding"/>
    <property type="evidence" value="ECO:0007669"/>
    <property type="project" value="InterPro"/>
</dbReference>
<evidence type="ECO:0000313" key="9">
    <source>
        <dbReference type="Proteomes" id="UP000525027"/>
    </source>
</evidence>
<dbReference type="Proteomes" id="UP000525027">
    <property type="component" value="Unassembled WGS sequence"/>
</dbReference>
<organism evidence="8 9">
    <name type="scientific">Acetomicrobium hydrogeniformans</name>
    <dbReference type="NCBI Taxonomy" id="649746"/>
    <lineage>
        <taxon>Bacteria</taxon>
        <taxon>Thermotogati</taxon>
        <taxon>Synergistota</taxon>
        <taxon>Synergistia</taxon>
        <taxon>Synergistales</taxon>
        <taxon>Acetomicrobiaceae</taxon>
        <taxon>Acetomicrobium</taxon>
    </lineage>
</organism>